<dbReference type="Pfam" id="PF16158">
    <property type="entry name" value="N_BRCA1_IG"/>
    <property type="match status" value="1"/>
</dbReference>
<accession>A0A813M1R0</accession>
<dbReference type="AlphaFoldDB" id="A0A813M1R0"/>
<feature type="compositionally biased region" description="Low complexity" evidence="1">
    <location>
        <begin position="547"/>
        <end position="559"/>
    </location>
</feature>
<feature type="signal peptide" evidence="2">
    <location>
        <begin position="1"/>
        <end position="33"/>
    </location>
</feature>
<dbReference type="InterPro" id="IPR032350">
    <property type="entry name" value="Nbr1_FW"/>
</dbReference>
<dbReference type="PANTHER" id="PTHR20930">
    <property type="entry name" value="OVARIAN CARCINOMA ANTIGEN CA125-RELATED"/>
    <property type="match status" value="1"/>
</dbReference>
<evidence type="ECO:0000313" key="5">
    <source>
        <dbReference type="Proteomes" id="UP000626109"/>
    </source>
</evidence>
<gene>
    <name evidence="4" type="ORF">PGLA2088_LOCUS51600</name>
</gene>
<proteinExistence type="predicted"/>
<feature type="region of interest" description="Disordered" evidence="1">
    <location>
        <begin position="491"/>
        <end position="559"/>
    </location>
</feature>
<feature type="domain" description="Nbr1 FW" evidence="3">
    <location>
        <begin position="391"/>
        <end position="484"/>
    </location>
</feature>
<dbReference type="CDD" id="cd14947">
    <property type="entry name" value="NBR1_like"/>
    <property type="match status" value="1"/>
</dbReference>
<keyword evidence="2" id="KW-0732">Signal</keyword>
<name>A0A813M1R0_POLGL</name>
<dbReference type="Proteomes" id="UP000626109">
    <property type="component" value="Unassembled WGS sequence"/>
</dbReference>
<reference evidence="4" key="1">
    <citation type="submission" date="2021-02" db="EMBL/GenBank/DDBJ databases">
        <authorList>
            <person name="Dougan E. K."/>
            <person name="Rhodes N."/>
            <person name="Thang M."/>
            <person name="Chan C."/>
        </authorList>
    </citation>
    <scope>NUCLEOTIDE SEQUENCE</scope>
</reference>
<evidence type="ECO:0000256" key="2">
    <source>
        <dbReference type="SAM" id="SignalP"/>
    </source>
</evidence>
<organism evidence="4 5">
    <name type="scientific">Polarella glacialis</name>
    <name type="common">Dinoflagellate</name>
    <dbReference type="NCBI Taxonomy" id="89957"/>
    <lineage>
        <taxon>Eukaryota</taxon>
        <taxon>Sar</taxon>
        <taxon>Alveolata</taxon>
        <taxon>Dinophyceae</taxon>
        <taxon>Suessiales</taxon>
        <taxon>Suessiaceae</taxon>
        <taxon>Polarella</taxon>
    </lineage>
</organism>
<evidence type="ECO:0000256" key="1">
    <source>
        <dbReference type="SAM" id="MobiDB-lite"/>
    </source>
</evidence>
<evidence type="ECO:0000259" key="3">
    <source>
        <dbReference type="Pfam" id="PF16158"/>
    </source>
</evidence>
<dbReference type="EMBL" id="CAJNNW010037679">
    <property type="protein sequence ID" value="CAE8743839.1"/>
    <property type="molecule type" value="Genomic_DNA"/>
</dbReference>
<sequence>MAPLRRPCFFPARAAFKGAVLLAAALTSGAASGATLSSGSPIWRGGVELLSEAPPIYLLRGLLSGAEAERLLTDYDVELLPEFTRSAMNSSSPAFKRCLQRFPKEACASVSAGEIQTDPELYNSQVMAEVQHRVAGFAKSPQENVEATWLFNREAAHQGLGLHLDNHHHFMFPRRAATVVVALRQDPIGFAFPLAKLRAGSHPLAEDGEFVSKLQAEARLLPFRGNSARQSLNSGSLQEALRSICRSSKQQQQHHQPSPIRLRQGDALLYYNLDADGEVDIRALHSSCLAASPDSRQFFMANFVRTSSLLNLHRSVRTPHPIVEMHSWIGARRADNGLDAGAVWVQGEELGVLDGVDCPPSALLSMVRPGSAPGEQPALLCRLPQSSEFVVLQPGEAFEVQMHLGNVGRKPWPEGSVLSLRGGQALGAPAGIRVPQQVPVGSTVNLVLDLTAPEQPGTRAHAVWSLADALHVPFGVLLWVDLAVAEQGVPREPSCQENNSNCQNNNNNDSNNNNNNSNNNSNDNININNNSRNEGKSNDDLDRVVESSNNSNNGSLGNGSLTSIAGRGADLAEAMGSISDHQVPGASCSEQFWADPSFLELSSQATTLPSLAVPDRGWPRLCWALGHRFWFGELSFHHTSPPQTYIFGFCVPEACSAEHVKELKTEVGKPFLRHLFAESSGSVFVDFD</sequence>
<feature type="chain" id="PRO_5032534187" description="Nbr1 FW domain-containing protein" evidence="2">
    <location>
        <begin position="34"/>
        <end position="688"/>
    </location>
</feature>
<comment type="caution">
    <text evidence="4">The sequence shown here is derived from an EMBL/GenBank/DDBJ whole genome shotgun (WGS) entry which is preliminary data.</text>
</comment>
<feature type="compositionally biased region" description="Basic and acidic residues" evidence="1">
    <location>
        <begin position="533"/>
        <end position="545"/>
    </location>
</feature>
<dbReference type="InterPro" id="IPR013783">
    <property type="entry name" value="Ig-like_fold"/>
</dbReference>
<evidence type="ECO:0000313" key="4">
    <source>
        <dbReference type="EMBL" id="CAE8743839.1"/>
    </source>
</evidence>
<protein>
    <recommendedName>
        <fullName evidence="3">Nbr1 FW domain-containing protein</fullName>
    </recommendedName>
</protein>
<dbReference type="Gene3D" id="2.60.40.10">
    <property type="entry name" value="Immunoglobulins"/>
    <property type="match status" value="1"/>
</dbReference>
<dbReference type="Gene3D" id="2.60.120.620">
    <property type="entry name" value="q2cbj1_9rhob like domain"/>
    <property type="match status" value="1"/>
</dbReference>
<dbReference type="PANTHER" id="PTHR20930:SF0">
    <property type="entry name" value="PROTEIN ILRUN"/>
    <property type="match status" value="1"/>
</dbReference>
<feature type="compositionally biased region" description="Low complexity" evidence="1">
    <location>
        <begin position="495"/>
        <end position="532"/>
    </location>
</feature>